<evidence type="ECO:0000256" key="1">
    <source>
        <dbReference type="ARBA" id="ARBA00004613"/>
    </source>
</evidence>
<keyword evidence="6" id="KW-0119">Carbohydrate metabolism</keyword>
<dbReference type="EMBL" id="VCPC01000002">
    <property type="protein sequence ID" value="TMV12915.1"/>
    <property type="molecule type" value="Genomic_DNA"/>
</dbReference>
<organism evidence="10 11">
    <name type="scientific">Arenibacterium halophilum</name>
    <dbReference type="NCBI Taxonomy" id="2583821"/>
    <lineage>
        <taxon>Bacteria</taxon>
        <taxon>Pseudomonadati</taxon>
        <taxon>Pseudomonadota</taxon>
        <taxon>Alphaproteobacteria</taxon>
        <taxon>Rhodobacterales</taxon>
        <taxon>Paracoccaceae</taxon>
        <taxon>Arenibacterium</taxon>
    </lineage>
</organism>
<protein>
    <submittedName>
        <fullName evidence="10">Polyhydroxybutyrate depolymerase</fullName>
    </submittedName>
</protein>
<feature type="domain" description="Phospholipase/carboxylesterase/thioesterase" evidence="9">
    <location>
        <begin position="44"/>
        <end position="195"/>
    </location>
</feature>
<sequence length="279" mass="29598">MSYSLQFLRLVALAAASVACPGMVRADCAEASGPCQIDTGEYHIRVPGVEHGPAVFMLHGAGGSGAGMMGRARVIDALLARGYAVIAPTGGRSFGNGGSSWGFLRQWLGRDETAFLNAVADDAAARFGLDRSRMVLAGFSAGGFMTTYLACETPGLFSAYAPVAGGFWRPQPTECAAPVRLFHTHGWTDRTVPLEGRPLRGGAFVQGDIFAGLELWRDTNGCDSHAPQTLGQTGDFLRRGWPGCAPGSALEFALFPGGHIIPDGWSDMMLDWYEALPRP</sequence>
<keyword evidence="5" id="KW-0378">Hydrolase</keyword>
<evidence type="ECO:0000313" key="10">
    <source>
        <dbReference type="EMBL" id="TMV12915.1"/>
    </source>
</evidence>
<evidence type="ECO:0000256" key="4">
    <source>
        <dbReference type="ARBA" id="ARBA00022729"/>
    </source>
</evidence>
<evidence type="ECO:0000256" key="8">
    <source>
        <dbReference type="SAM" id="SignalP"/>
    </source>
</evidence>
<dbReference type="Gene3D" id="3.40.50.1820">
    <property type="entry name" value="alpha/beta hydrolase"/>
    <property type="match status" value="1"/>
</dbReference>
<evidence type="ECO:0000256" key="2">
    <source>
        <dbReference type="ARBA" id="ARBA00022525"/>
    </source>
</evidence>
<evidence type="ECO:0000259" key="9">
    <source>
        <dbReference type="Pfam" id="PF02230"/>
    </source>
</evidence>
<evidence type="ECO:0000256" key="6">
    <source>
        <dbReference type="ARBA" id="ARBA00023277"/>
    </source>
</evidence>
<dbReference type="Proteomes" id="UP001191082">
    <property type="component" value="Unassembled WGS sequence"/>
</dbReference>
<keyword evidence="4 8" id="KW-0732">Signal</keyword>
<comment type="subcellular location">
    <subcellularLocation>
        <location evidence="1">Secreted</location>
    </subcellularLocation>
</comment>
<gene>
    <name evidence="10" type="ORF">FGK64_08940</name>
</gene>
<dbReference type="PANTHER" id="PTHR38050:SF2">
    <property type="entry name" value="FERULOYL ESTERASE C-RELATED"/>
    <property type="match status" value="1"/>
</dbReference>
<reference evidence="10 11" key="1">
    <citation type="submission" date="2019-05" db="EMBL/GenBank/DDBJ databases">
        <title>Marivita sp. nov. isolated from sea sediment.</title>
        <authorList>
            <person name="Kim W."/>
        </authorList>
    </citation>
    <scope>NUCLEOTIDE SEQUENCE [LARGE SCALE GENOMIC DNA]</scope>
    <source>
        <strain evidence="10 11">CAU 1492</strain>
    </source>
</reference>
<name>A0ABY2X965_9RHOB</name>
<dbReference type="RefSeq" id="WP_138863471.1">
    <property type="nucleotide sequence ID" value="NZ_VCPC01000002.1"/>
</dbReference>
<keyword evidence="11" id="KW-1185">Reference proteome</keyword>
<dbReference type="InterPro" id="IPR003140">
    <property type="entry name" value="PLipase/COase/thioEstase"/>
</dbReference>
<evidence type="ECO:0000313" key="11">
    <source>
        <dbReference type="Proteomes" id="UP001191082"/>
    </source>
</evidence>
<dbReference type="InterPro" id="IPR043595">
    <property type="entry name" value="FaeB/C/D"/>
</dbReference>
<comment type="caution">
    <text evidence="10">The sequence shown here is derived from an EMBL/GenBank/DDBJ whole genome shotgun (WGS) entry which is preliminary data.</text>
</comment>
<dbReference type="InterPro" id="IPR029058">
    <property type="entry name" value="AB_hydrolase_fold"/>
</dbReference>
<dbReference type="SUPFAM" id="SSF53474">
    <property type="entry name" value="alpha/beta-Hydrolases"/>
    <property type="match status" value="1"/>
</dbReference>
<evidence type="ECO:0000256" key="3">
    <source>
        <dbReference type="ARBA" id="ARBA00022651"/>
    </source>
</evidence>
<evidence type="ECO:0000256" key="7">
    <source>
        <dbReference type="ARBA" id="ARBA00023326"/>
    </source>
</evidence>
<dbReference type="PANTHER" id="PTHR38050">
    <property type="match status" value="1"/>
</dbReference>
<dbReference type="Pfam" id="PF02230">
    <property type="entry name" value="Abhydrolase_2"/>
    <property type="match status" value="1"/>
</dbReference>
<feature type="chain" id="PRO_5045109911" evidence="8">
    <location>
        <begin position="27"/>
        <end position="279"/>
    </location>
</feature>
<keyword evidence="7" id="KW-0624">Polysaccharide degradation</keyword>
<feature type="signal peptide" evidence="8">
    <location>
        <begin position="1"/>
        <end position="26"/>
    </location>
</feature>
<proteinExistence type="predicted"/>
<keyword evidence="3" id="KW-0858">Xylan degradation</keyword>
<keyword evidence="2" id="KW-0964">Secreted</keyword>
<accession>A0ABY2X965</accession>
<evidence type="ECO:0000256" key="5">
    <source>
        <dbReference type="ARBA" id="ARBA00022801"/>
    </source>
</evidence>